<name>A0ABW5R9A5_9BACL</name>
<keyword evidence="3" id="KW-1185">Reference proteome</keyword>
<feature type="transmembrane region" description="Helical" evidence="1">
    <location>
        <begin position="29"/>
        <end position="46"/>
    </location>
</feature>
<gene>
    <name evidence="2" type="ORF">ACFSUC_08415</name>
</gene>
<feature type="transmembrane region" description="Helical" evidence="1">
    <location>
        <begin position="90"/>
        <end position="113"/>
    </location>
</feature>
<keyword evidence="1" id="KW-1133">Transmembrane helix</keyword>
<sequence>MLPKLIAWLFLIVPWITLLGLRKKSLKRFMPVGILASFIMAVYNVIASHQKHWIIKVNIIPLLKPLFVPGVFGMFLVVTIWVFHLTYSRFWLYLAANIGIDFMFAVFPVHYLLQDVVGIYELVNITTWQRMLLFVGFSIILYGFQRWLDEVLIENAEHHA</sequence>
<dbReference type="Proteomes" id="UP001597497">
    <property type="component" value="Unassembled WGS sequence"/>
</dbReference>
<evidence type="ECO:0000256" key="1">
    <source>
        <dbReference type="SAM" id="Phobius"/>
    </source>
</evidence>
<feature type="transmembrane region" description="Helical" evidence="1">
    <location>
        <begin position="125"/>
        <end position="144"/>
    </location>
</feature>
<proteinExistence type="predicted"/>
<keyword evidence="1" id="KW-0812">Transmembrane</keyword>
<evidence type="ECO:0000313" key="3">
    <source>
        <dbReference type="Proteomes" id="UP001597497"/>
    </source>
</evidence>
<keyword evidence="1" id="KW-0472">Membrane</keyword>
<protein>
    <recommendedName>
        <fullName evidence="4">DUF1404 domain-containing protein</fullName>
    </recommendedName>
</protein>
<dbReference type="RefSeq" id="WP_379929101.1">
    <property type="nucleotide sequence ID" value="NZ_JBHUMM010000014.1"/>
</dbReference>
<feature type="transmembrane region" description="Helical" evidence="1">
    <location>
        <begin position="6"/>
        <end position="22"/>
    </location>
</feature>
<dbReference type="EMBL" id="JBHUMM010000014">
    <property type="protein sequence ID" value="MFD2671626.1"/>
    <property type="molecule type" value="Genomic_DNA"/>
</dbReference>
<evidence type="ECO:0000313" key="2">
    <source>
        <dbReference type="EMBL" id="MFD2671626.1"/>
    </source>
</evidence>
<accession>A0ABW5R9A5</accession>
<evidence type="ECO:0008006" key="4">
    <source>
        <dbReference type="Google" id="ProtNLM"/>
    </source>
</evidence>
<organism evidence="2 3">
    <name type="scientific">Marinicrinis sediminis</name>
    <dbReference type="NCBI Taxonomy" id="1652465"/>
    <lineage>
        <taxon>Bacteria</taxon>
        <taxon>Bacillati</taxon>
        <taxon>Bacillota</taxon>
        <taxon>Bacilli</taxon>
        <taxon>Bacillales</taxon>
        <taxon>Paenibacillaceae</taxon>
    </lineage>
</organism>
<reference evidence="3" key="1">
    <citation type="journal article" date="2019" name="Int. J. Syst. Evol. Microbiol.">
        <title>The Global Catalogue of Microorganisms (GCM) 10K type strain sequencing project: providing services to taxonomists for standard genome sequencing and annotation.</title>
        <authorList>
            <consortium name="The Broad Institute Genomics Platform"/>
            <consortium name="The Broad Institute Genome Sequencing Center for Infectious Disease"/>
            <person name="Wu L."/>
            <person name="Ma J."/>
        </authorList>
    </citation>
    <scope>NUCLEOTIDE SEQUENCE [LARGE SCALE GENOMIC DNA]</scope>
    <source>
        <strain evidence="3">KCTC 33676</strain>
    </source>
</reference>
<feature type="transmembrane region" description="Helical" evidence="1">
    <location>
        <begin position="66"/>
        <end position="83"/>
    </location>
</feature>
<comment type="caution">
    <text evidence="2">The sequence shown here is derived from an EMBL/GenBank/DDBJ whole genome shotgun (WGS) entry which is preliminary data.</text>
</comment>